<dbReference type="SUPFAM" id="SSF48452">
    <property type="entry name" value="TPR-like"/>
    <property type="match status" value="1"/>
</dbReference>
<gene>
    <name evidence="2" type="ORF">K1X11_014195</name>
</gene>
<name>A0ABZ1C2Y8_9BACT</name>
<evidence type="ECO:0008006" key="4">
    <source>
        <dbReference type="Google" id="ProtNLM"/>
    </source>
</evidence>
<dbReference type="InterPro" id="IPR011990">
    <property type="entry name" value="TPR-like_helical_dom_sf"/>
</dbReference>
<reference evidence="2 3" key="1">
    <citation type="submission" date="2023-12" db="EMBL/GenBank/DDBJ databases">
        <title>Description of an unclassified Opitutus bacterium of Verrucomicrobiota.</title>
        <authorList>
            <person name="Zhang D.-F."/>
        </authorList>
    </citation>
    <scope>NUCLEOTIDE SEQUENCE [LARGE SCALE GENOMIC DNA]</scope>
    <source>
        <strain evidence="2 3">WL0086</strain>
    </source>
</reference>
<evidence type="ECO:0000256" key="1">
    <source>
        <dbReference type="PROSITE-ProRule" id="PRU00339"/>
    </source>
</evidence>
<evidence type="ECO:0000313" key="3">
    <source>
        <dbReference type="Proteomes" id="UP000738431"/>
    </source>
</evidence>
<dbReference type="Proteomes" id="UP000738431">
    <property type="component" value="Chromosome"/>
</dbReference>
<dbReference type="InterPro" id="IPR019734">
    <property type="entry name" value="TPR_rpt"/>
</dbReference>
<organism evidence="2 3">
    <name type="scientific">Actomonas aquatica</name>
    <dbReference type="NCBI Taxonomy" id="2866162"/>
    <lineage>
        <taxon>Bacteria</taxon>
        <taxon>Pseudomonadati</taxon>
        <taxon>Verrucomicrobiota</taxon>
        <taxon>Opitutia</taxon>
        <taxon>Opitutales</taxon>
        <taxon>Opitutaceae</taxon>
        <taxon>Actomonas</taxon>
    </lineage>
</organism>
<accession>A0ABZ1C2Y8</accession>
<sequence>MALTLAFVARGEAPTPAGFKAALAETLKPANRVVVREMDFDSADGSMPVLFDKTDRAAIETLVAHFEPTGDGGHCLCIGTTLVEFYREEEFVMGFTEHHLFRLRSESAPWGGDLELAGEAEASLWAGFAEIGFPYFVERRDREKLEEAVRDAHWAEFLAVFPEPVRTLVPRGISIEERVGRDFGERLYEAMGDSVESVHTLWRALHWQATEGHLSAWAYSRQPFRAIGEALEGVSPAVLEAAVDGLRSDDHESPLRLGAAVHLLTLSGHEGALGEAMGDALWQELVRDLWRDIEARDAEDAATVIEACLNTGEEKLAGIMLEWLREQNAPAPPIEEEVRNPREVRFPYPGVLVRVALRLASWQRTEALPVIAHLCEVWPAGPDKLALEVARAQLDPARVADLGEAHLLCEFEDVSAATHKLLLGEGREFPLELLVKLAAERAESGVVEIEFVPFESPKAWARARLAEQGLKALPIQREHRGIVAASEEQALERLQAGDFENARRLYQTLITDPEKPLMGVWASAGTGRVEEAYASVSVLVDGGNLSRIDGVVTDEAVLARGLLFFAWGQFEEAAADFAAALRLGSRDDEWCYALQHLAMQLAEKPDRSLLPQWQRYQGFPDKNGEPFVSQSDATLLYLRGELDAAAMLEYAHGRASEVKDWNRRDLSRAHWVIATQARVAGDEQTELAHLRQVLALADYTDGAYVLARLRERELRWASDPL</sequence>
<dbReference type="PROSITE" id="PS50005">
    <property type="entry name" value="TPR"/>
    <property type="match status" value="1"/>
</dbReference>
<proteinExistence type="predicted"/>
<protein>
    <recommendedName>
        <fullName evidence="4">DUF4034 domain-containing protein</fullName>
    </recommendedName>
</protein>
<keyword evidence="3" id="KW-1185">Reference proteome</keyword>
<feature type="repeat" description="TPR" evidence="1">
    <location>
        <begin position="554"/>
        <end position="587"/>
    </location>
</feature>
<dbReference type="Gene3D" id="1.25.40.10">
    <property type="entry name" value="Tetratricopeptide repeat domain"/>
    <property type="match status" value="1"/>
</dbReference>
<dbReference type="RefSeq" id="WP_221031472.1">
    <property type="nucleotide sequence ID" value="NZ_CP139781.1"/>
</dbReference>
<dbReference type="EMBL" id="CP139781">
    <property type="protein sequence ID" value="WRQ85960.1"/>
    <property type="molecule type" value="Genomic_DNA"/>
</dbReference>
<evidence type="ECO:0000313" key="2">
    <source>
        <dbReference type="EMBL" id="WRQ85960.1"/>
    </source>
</evidence>
<keyword evidence="1" id="KW-0802">TPR repeat</keyword>